<dbReference type="PROSITE" id="PS01186">
    <property type="entry name" value="EGF_2"/>
    <property type="match status" value="21"/>
</dbReference>
<dbReference type="InterPro" id="IPR018097">
    <property type="entry name" value="EGF_Ca-bd_CS"/>
</dbReference>
<evidence type="ECO:0000313" key="12">
    <source>
        <dbReference type="Ensembl" id="ENSCMUP00000033163.1"/>
    </source>
</evidence>
<dbReference type="SUPFAM" id="SSF57581">
    <property type="entry name" value="TB module/8-cys domain"/>
    <property type="match status" value="8"/>
</dbReference>
<keyword evidence="4" id="KW-0272">Extracellular matrix</keyword>
<dbReference type="FunFam" id="3.90.290.10:FF:000009">
    <property type="entry name" value="Fibrillin 2"/>
    <property type="match status" value="1"/>
</dbReference>
<dbReference type="PIRSF" id="PIRSF036312">
    <property type="entry name" value="Fibrillin"/>
    <property type="match status" value="1"/>
</dbReference>
<dbReference type="Pfam" id="PF21364">
    <property type="entry name" value="EGF_FBN_1st"/>
    <property type="match status" value="1"/>
</dbReference>
<feature type="disulfide bond" evidence="11">
    <location>
        <begin position="137"/>
        <end position="146"/>
    </location>
</feature>
<evidence type="ECO:0000256" key="8">
    <source>
        <dbReference type="ARBA" id="ARBA00022837"/>
    </source>
</evidence>
<dbReference type="FunFam" id="2.10.25.10:FF:000049">
    <property type="entry name" value="Fibrillin 2"/>
    <property type="match status" value="1"/>
</dbReference>
<organism evidence="12 13">
    <name type="scientific">Corvus moneduloides</name>
    <name type="common">New Caledonian crow</name>
    <dbReference type="NCBI Taxonomy" id="1196302"/>
    <lineage>
        <taxon>Eukaryota</taxon>
        <taxon>Metazoa</taxon>
        <taxon>Chordata</taxon>
        <taxon>Craniata</taxon>
        <taxon>Vertebrata</taxon>
        <taxon>Euteleostomi</taxon>
        <taxon>Archelosauria</taxon>
        <taxon>Archosauria</taxon>
        <taxon>Dinosauria</taxon>
        <taxon>Saurischia</taxon>
        <taxon>Theropoda</taxon>
        <taxon>Coelurosauria</taxon>
        <taxon>Aves</taxon>
        <taxon>Neognathae</taxon>
        <taxon>Neoaves</taxon>
        <taxon>Telluraves</taxon>
        <taxon>Australaves</taxon>
        <taxon>Passeriformes</taxon>
        <taxon>Corvoidea</taxon>
        <taxon>Corvidae</taxon>
        <taxon>Corvus</taxon>
    </lineage>
</organism>
<dbReference type="Gene3D" id="2.10.25.10">
    <property type="entry name" value="Laminin"/>
    <property type="match status" value="39"/>
</dbReference>
<dbReference type="PANTHER" id="PTHR47333:SF5">
    <property type="entry name" value="FIBRILLIN-3"/>
    <property type="match status" value="1"/>
</dbReference>
<dbReference type="FunFam" id="3.90.290.10:FF:000011">
    <property type="entry name" value="Fibrillin 2"/>
    <property type="match status" value="1"/>
</dbReference>
<dbReference type="GO" id="GO:0005509">
    <property type="term" value="F:calcium ion binding"/>
    <property type="evidence" value="ECO:0007669"/>
    <property type="project" value="InterPro"/>
</dbReference>
<evidence type="ECO:0000256" key="1">
    <source>
        <dbReference type="ARBA" id="ARBA00004498"/>
    </source>
</evidence>
<evidence type="ECO:0000256" key="10">
    <source>
        <dbReference type="ARBA" id="ARBA00023180"/>
    </source>
</evidence>
<sequence length="2630" mass="283687">RGLEQPGIVEGVRVPGRGKNPKLCLIFSPNVCGSRFHSYCCPGWKTLPGGNQCIVPICRNSCGDGFCSRPNMCTCSNGQLSPNCGSSCSLRCMNGGSCSEESCLCQKGFTGTYCGQPVCENGCQNGGRCIGPNRCACVYGFTGPQCERDYRTGPCFSQVNNQMCQGQLSGIVCTKTMCCATIGRAWGHPCEMCPAQPHPCRRGFIPNIRTGACQDVDECQAIPGLCQGGNCINTVGSYECKCPAGHKQSETSHRCEDVDECGAIPGVCDGGDCTNTVGSYVCSCPRGFVSSPDGSRCLDQRLGTCFSALLGGRCAGDVPGQASRMQCCCDSGRCWAIGQTPEMCPVRGSGEQGWKRDPGPLLGHPRAPQPSLCPPGTATLNQTIDICKHFTNLCLNGRCIPTPSSYRCECNMGYKQDPGFVLAPNGRYCVGEMGKREKVASLSCPSPDIDECETPGICMNGWCINTEGSFRCECLGGLAIGVDGRVCVDTHMRSTCYGGIKKGTCARPFPGAVTKSECCCANPDHGFGEPCQPCPAKNSGESVPGCARNINECALNPDICPNGMCENLRGSYRCICNLGYESDPTGKNCVGESGLAQHRQLGLRGCPGPRAAHGRRLSPDVDECSVNRLLCDNGLCRNTPGSYTCTCPKGFVFRTETDTCEGNGAEPCLEPALCSHLLQSVSPRWCPLSLPPVTIPLSLVPLSLVPLSLVPADINECTSNPCVNGLCRNNAGSFACECSPGSKLDPSGTICVDVRVEQCYMRWDEDECTEPLPGKFRMDMCCCSVGSAWGSDCEECPRAGSSEYKAICPRGPGFANRGDVLSGRPFYKDVNECKVFSGLCTHGTCRNTIGSFRCICGNGFALDAEERNCTDIDECRISPDLCGHGSCVNTPGSFECECFEGYESGFMMMKNCMDINECERDPLLCRGGICMNTDGSFECICPPGHELTAEGNTCIDINECSLSDNLCRNGRCVNVIGTYQCSCDSGFQATLDRQGCVDIDECTITNGGCDTHCSNSEGSYECSCSEGYALMPDKRSCADIDECEDNPDICDGGQCTNIPGEYRCLCFDGFMASLDMKTCIDVNECDLNPNICLHGECENTKGSFICHCQLGYFVKKGTTGCTDIDECEIGAHNCDMHASCINVPGSFKCKCRSGWLGDGLKCNDLDECATEEHKCNLNANCVNTPGSYRCACRDGFNGDGFSCSDVDECADNVNLCENGQCLNAPGGYRCECEMGFNPTEDSKACQDIDECTFQNICVFGTCQNLPGMFRCACDDGYELDRSGGNCTDINECADPVNCINGLCVNTPGSYLCNCPQDFELNPTGVGCVDTRVGNCFLDTQDRGDGGISCSAEIGVGVTRASCCCSLGRAWGNPCELCPPANTTEYKTLCPGGEGFRPNPITVILEDIDECQELPGLCQGGNCVNTFGSFQCECPLGYYLNEDTRICEDIDECSAHIGICGPGTCYNTLGNYTCVCPPEYMQVNGGNNCMDMRKSVCYRNYNDTCENELSFNMTKKMCCCSYNIGKAWNKPCEPCPTPASPEYQILCGNQAPGFIIDIHTGKPIDIDECSEIPAICTNGVCINQIGSFRCECPIGFSYNNILLICEDIDECSSGETLCQRHAECVNIPGSFRCECATGYRLSPGGACVGRNECQEIPNVCSHGDCVDTEGSYVCICHNGFKATGEQTMCMDIDECDRQPCGNGTCKNTVGSYNCLCFPGFELTHNNDCMDIDECSSLVGQVCRNGQCINSVGSFQCLCQEGYDRTPDGKNCVGECPGQCPGQSRHLGGSGVLLYINECEEEPNICLFGTCTNTPGSFQCVCPPGFVLSDNGRRCFDTRQSFCFTRFDNGKCSVPKAFNTTKARCCCSKMPGEGWGDPCELCPLQSPFQLLGELCPYGHGAIPGPGDTREGEAGWRDEEKFGLGGCCLGSTRAGLQESGEGSWGDTGLGTPQTPTAQAVCGCVKRRFPFPDVNEYINECSLNPLLCAFRCINTFGSYECTCPSGYALREDRRMCRDLDECAEGLHDCESRGMLCKNLIGTFMCICPPGMQRRPDGEGCTDENECRTKPGICPNGRCVNTAGSYRCDCNEGFEVSPSGTECIDTRQGFCFTEVLQTMCQMSSTNRNLVTKSECCCNSGRSWGPQCELCPLPGTAHYKKMCPHGPGYSTDDIDECKVLPNLCRNGQCINSIGSFRCHCRLGYTPDITGTAYLDECNQSPKPCNFICKNTEGSYQCSCPRGYILQEDGKICKDLDECSTKQHNCQFLCVNIIGGFNCKCPPGFTQHHSSCIDNNECTAQPSLCGAKGQCLNTPGSYNCECQKGFSLDSSGVNCEDVDECDGNHRCQHGCQNVLGGYRCGCPQGYVQHYQWNQCVDENECSSPSACGSASCYNTLGSFKCVCPSGFDFDQAFGGCQDVDECSAGGSPCSYGCSNTDGGYLCGCPGGYFRAGQGHCISGLGFGKGPYLPAPQEEDEDNLLSPETCYECKINGYPKRGRQRRSVNGTERHQVRNDHAVNLASMDVDAPLSMTLNLSELAHKEHILELLPAVEPLENRVRYTISQGNEEGLFRIHHKEGLSFLHLGRKKILPGTYLLEIVSVALPRRRELHKLEANNHLDHLAGELGQALRMKLQLQLY</sequence>
<dbReference type="SMART" id="SM00181">
    <property type="entry name" value="EGF"/>
    <property type="match status" value="39"/>
</dbReference>
<keyword evidence="3" id="KW-0964">Secreted</keyword>
<dbReference type="Ensembl" id="ENSCMUT00000031687.1">
    <property type="protein sequence ID" value="ENSCMUP00000033163.1"/>
    <property type="gene ID" value="ENSCMUG00000011375.2"/>
</dbReference>
<dbReference type="Pfam" id="PF00683">
    <property type="entry name" value="TB"/>
    <property type="match status" value="8"/>
</dbReference>
<dbReference type="SUPFAM" id="SSF57184">
    <property type="entry name" value="Growth factor receptor domain"/>
    <property type="match status" value="8"/>
</dbReference>
<dbReference type="OMA" id="NQCINNY"/>
<dbReference type="InterPro" id="IPR026823">
    <property type="entry name" value="cEGF"/>
</dbReference>
<dbReference type="InterPro" id="IPR040872">
    <property type="entry name" value="Fibrillin_U_N"/>
</dbReference>
<keyword evidence="9 11" id="KW-1015">Disulfide bond</keyword>
<evidence type="ECO:0000256" key="11">
    <source>
        <dbReference type="PROSITE-ProRule" id="PRU00076"/>
    </source>
</evidence>
<protein>
    <submittedName>
        <fullName evidence="12">Uncharacterized protein</fullName>
    </submittedName>
</protein>
<keyword evidence="5 11" id="KW-0245">EGF-like domain</keyword>
<feature type="disulfide bond" evidence="11">
    <location>
        <begin position="1694"/>
        <end position="1704"/>
    </location>
</feature>
<dbReference type="Pfam" id="PF18193">
    <property type="entry name" value="Fibrillin_U_N"/>
    <property type="match status" value="1"/>
</dbReference>
<dbReference type="FunFam" id="2.10.25.10:FF:000087">
    <property type="entry name" value="Fibrillin 2"/>
    <property type="match status" value="1"/>
</dbReference>
<dbReference type="GO" id="GO:0009887">
    <property type="term" value="P:animal organ morphogenesis"/>
    <property type="evidence" value="ECO:0007669"/>
    <property type="project" value="UniProtKB-ARBA"/>
</dbReference>
<dbReference type="FunFam" id="3.90.290.10:FF:000003">
    <property type="entry name" value="Fibrillin 3"/>
    <property type="match status" value="1"/>
</dbReference>
<dbReference type="FunFam" id="2.10.25.10:FF:000071">
    <property type="entry name" value="Fibrillin 2"/>
    <property type="match status" value="1"/>
</dbReference>
<dbReference type="FunFam" id="2.10.25.10:FF:000133">
    <property type="entry name" value="Fibrillin 3"/>
    <property type="match status" value="1"/>
</dbReference>
<dbReference type="FunFam" id="2.10.25.10:FF:000038">
    <property type="entry name" value="Fibrillin 2"/>
    <property type="match status" value="2"/>
</dbReference>
<dbReference type="GO" id="GO:0048598">
    <property type="term" value="P:embryonic morphogenesis"/>
    <property type="evidence" value="ECO:0007669"/>
    <property type="project" value="UniProtKB-ARBA"/>
</dbReference>
<dbReference type="FunFam" id="2.10.25.10:FF:000097">
    <property type="entry name" value="Fibrillin 2"/>
    <property type="match status" value="1"/>
</dbReference>
<keyword evidence="6" id="KW-0732">Signal</keyword>
<reference evidence="12" key="3">
    <citation type="submission" date="2025-09" db="UniProtKB">
        <authorList>
            <consortium name="Ensembl"/>
        </authorList>
    </citation>
    <scope>IDENTIFICATION</scope>
</reference>
<keyword evidence="7" id="KW-0677">Repeat</keyword>
<keyword evidence="10" id="KW-0325">Glycoprotein</keyword>
<dbReference type="CDD" id="cd00054">
    <property type="entry name" value="EGF_CA"/>
    <property type="match status" value="23"/>
</dbReference>
<dbReference type="Pfam" id="PF12661">
    <property type="entry name" value="hEGF"/>
    <property type="match status" value="2"/>
</dbReference>
<dbReference type="InterPro" id="IPR000152">
    <property type="entry name" value="EGF-type_Asp/Asn_hydroxyl_site"/>
</dbReference>
<dbReference type="PRINTS" id="PR00010">
    <property type="entry name" value="EGFBLOOD"/>
</dbReference>
<dbReference type="Pfam" id="PF14670">
    <property type="entry name" value="FXa_inhibition"/>
    <property type="match status" value="1"/>
</dbReference>
<evidence type="ECO:0000256" key="5">
    <source>
        <dbReference type="ARBA" id="ARBA00022536"/>
    </source>
</evidence>
<dbReference type="InterPro" id="IPR049388">
    <property type="entry name" value="FBN_EGF_N"/>
</dbReference>
<dbReference type="FunFam" id="2.10.25.10:FF:000002">
    <property type="entry name" value="Latent-transforming growth factor beta-binding protein 3"/>
    <property type="match status" value="1"/>
</dbReference>
<dbReference type="FunFam" id="2.10.25.10:FF:000023">
    <property type="entry name" value="Fibrillin 2"/>
    <property type="match status" value="2"/>
</dbReference>
<dbReference type="InterPro" id="IPR052080">
    <property type="entry name" value="vWF_C/EGF_Fibrillin"/>
</dbReference>
<dbReference type="InterPro" id="IPR000742">
    <property type="entry name" value="EGF"/>
</dbReference>
<keyword evidence="13" id="KW-1185">Reference proteome</keyword>
<dbReference type="FunFam" id="3.90.290.10:FF:000007">
    <property type="entry name" value="Fibrillin 2"/>
    <property type="match status" value="1"/>
</dbReference>
<evidence type="ECO:0000313" key="13">
    <source>
        <dbReference type="Proteomes" id="UP000694553"/>
    </source>
</evidence>
<comment type="similarity">
    <text evidence="2">Belongs to the fibrillin family.</text>
</comment>
<dbReference type="Gene3D" id="3.90.290.10">
    <property type="entry name" value="TGF-beta binding (TB) domain"/>
    <property type="match status" value="8"/>
</dbReference>
<dbReference type="FunFam" id="2.10.25.10:FF:000149">
    <property type="entry name" value="Fibrillin 2"/>
    <property type="match status" value="1"/>
</dbReference>
<dbReference type="FunFam" id="2.10.25.10:FF:000159">
    <property type="entry name" value="Fibrillin 2"/>
    <property type="match status" value="1"/>
</dbReference>
<reference evidence="12" key="2">
    <citation type="submission" date="2025-08" db="UniProtKB">
        <authorList>
            <consortium name="Ensembl"/>
        </authorList>
    </citation>
    <scope>IDENTIFICATION</scope>
</reference>
<dbReference type="InterPro" id="IPR001881">
    <property type="entry name" value="EGF-like_Ca-bd_dom"/>
</dbReference>
<evidence type="ECO:0000256" key="4">
    <source>
        <dbReference type="ARBA" id="ARBA00022530"/>
    </source>
</evidence>
<evidence type="ECO:0000256" key="3">
    <source>
        <dbReference type="ARBA" id="ARBA00022525"/>
    </source>
</evidence>
<dbReference type="InterPro" id="IPR036773">
    <property type="entry name" value="TB_dom_sf"/>
</dbReference>
<dbReference type="PROSITE" id="PS51364">
    <property type="entry name" value="TB"/>
    <property type="match status" value="8"/>
</dbReference>
<evidence type="ECO:0000256" key="9">
    <source>
        <dbReference type="ARBA" id="ARBA00023157"/>
    </source>
</evidence>
<dbReference type="SUPFAM" id="SSF57196">
    <property type="entry name" value="EGF/Laminin"/>
    <property type="match status" value="11"/>
</dbReference>
<dbReference type="FunFam" id="2.10.25.10:FF:000196">
    <property type="entry name" value="Fibrillin 2"/>
    <property type="match status" value="1"/>
</dbReference>
<dbReference type="FunFam" id="2.10.25.10:FF:000107">
    <property type="entry name" value="Fibrillin 2"/>
    <property type="match status" value="1"/>
</dbReference>
<dbReference type="GO" id="GO:0005576">
    <property type="term" value="C:extracellular region"/>
    <property type="evidence" value="ECO:0007669"/>
    <property type="project" value="UniProtKB-ARBA"/>
</dbReference>
<dbReference type="InterPro" id="IPR013032">
    <property type="entry name" value="EGF-like_CS"/>
</dbReference>
<dbReference type="FunFam" id="2.10.25.10:FF:000086">
    <property type="entry name" value="Fibrillin 2"/>
    <property type="match status" value="1"/>
</dbReference>
<dbReference type="FunFam" id="2.10.25.10:FF:000058">
    <property type="entry name" value="Fibrillin 2"/>
    <property type="match status" value="1"/>
</dbReference>
<dbReference type="FunFam" id="2.10.25.10:FF:000223">
    <property type="entry name" value="Fibrillin 2"/>
    <property type="match status" value="1"/>
</dbReference>
<dbReference type="InterPro" id="IPR017878">
    <property type="entry name" value="TB_dom"/>
</dbReference>
<evidence type="ECO:0000256" key="7">
    <source>
        <dbReference type="ARBA" id="ARBA00022737"/>
    </source>
</evidence>
<dbReference type="InterPro" id="IPR049883">
    <property type="entry name" value="NOTCH1_EGF-like"/>
</dbReference>
<reference evidence="13" key="1">
    <citation type="submission" date="2019-10" db="EMBL/GenBank/DDBJ databases">
        <title>Corvus moneduloides (New Caledonian crow) genome, bCorMon1, primary haplotype.</title>
        <authorList>
            <person name="Rutz C."/>
            <person name="Fungtammasan C."/>
            <person name="Mountcastle J."/>
            <person name="Formenti G."/>
            <person name="Chow W."/>
            <person name="Howe K."/>
            <person name="Steele M.P."/>
            <person name="Fernandes J."/>
            <person name="Gilbert M.T.P."/>
            <person name="Fedrigo O."/>
            <person name="Jarvis E.D."/>
            <person name="Gemmell N."/>
        </authorList>
    </citation>
    <scope>NUCLEOTIDE SEQUENCE [LARGE SCALE GENOMIC DNA]</scope>
</reference>
<dbReference type="FunFam" id="3.90.290.10:FF:000005">
    <property type="entry name" value="Fibrillin 2"/>
    <property type="match status" value="1"/>
</dbReference>
<comment type="caution">
    <text evidence="11">Lacks conserved residue(s) required for the propagation of feature annotation.</text>
</comment>
<dbReference type="FunFam" id="3.90.290.10:FF:000010">
    <property type="entry name" value="Fibrillin 2"/>
    <property type="match status" value="1"/>
</dbReference>
<dbReference type="InterPro" id="IPR024731">
    <property type="entry name" value="NELL2-like_EGF"/>
</dbReference>
<dbReference type="GO" id="GO:0001527">
    <property type="term" value="C:microfibril"/>
    <property type="evidence" value="ECO:0007669"/>
    <property type="project" value="UniProtKB-ARBA"/>
</dbReference>
<dbReference type="SMART" id="SM00179">
    <property type="entry name" value="EGF_CA"/>
    <property type="match status" value="37"/>
</dbReference>
<dbReference type="FunFam" id="2.10.25.10:FF:000008">
    <property type="entry name" value="Signal peptide, CUB domain, EGF-like 2"/>
    <property type="match status" value="1"/>
</dbReference>
<feature type="disulfide bond" evidence="11">
    <location>
        <begin position="717"/>
        <end position="727"/>
    </location>
</feature>
<keyword evidence="8" id="KW-0106">Calcium</keyword>
<dbReference type="Pfam" id="PF12947">
    <property type="entry name" value="EGF_3"/>
    <property type="match status" value="1"/>
</dbReference>
<dbReference type="FunFam" id="2.10.25.10:FF:000131">
    <property type="entry name" value="Fibrillin 2"/>
    <property type="match status" value="1"/>
</dbReference>
<dbReference type="PROSITE" id="PS01187">
    <property type="entry name" value="EGF_CA"/>
    <property type="match status" value="14"/>
</dbReference>
<dbReference type="Proteomes" id="UP000694553">
    <property type="component" value="Unassembled WGS sequence"/>
</dbReference>
<feature type="disulfide bond" evidence="11">
    <location>
        <begin position="119"/>
        <end position="129"/>
    </location>
</feature>
<dbReference type="Pfam" id="PF12662">
    <property type="entry name" value="cEGF"/>
    <property type="match status" value="1"/>
</dbReference>
<dbReference type="PROSITE" id="PS00010">
    <property type="entry name" value="ASX_HYDROXYL"/>
    <property type="match status" value="33"/>
</dbReference>
<evidence type="ECO:0000256" key="6">
    <source>
        <dbReference type="ARBA" id="ARBA00022729"/>
    </source>
</evidence>
<dbReference type="FunFam" id="3.90.290.10:FF:000008">
    <property type="entry name" value="Fibrillin 3"/>
    <property type="match status" value="1"/>
</dbReference>
<comment type="subcellular location">
    <subcellularLocation>
        <location evidence="1">Secreted</location>
        <location evidence="1">Extracellular space</location>
        <location evidence="1">Extracellular matrix</location>
    </subcellularLocation>
</comment>
<dbReference type="PANTHER" id="PTHR47333">
    <property type="entry name" value="VON WILLEBRAND FACTOR C AND EGF DOMAIN-CONTAINING PROTEIN"/>
    <property type="match status" value="1"/>
</dbReference>
<proteinExistence type="inferred from homology"/>
<dbReference type="PROSITE" id="PS00022">
    <property type="entry name" value="EGF_1"/>
    <property type="match status" value="1"/>
</dbReference>
<dbReference type="FunFam" id="2.10.25.10:FF:000003">
    <property type="entry name" value="fibrillin-1 isoform X1"/>
    <property type="match status" value="16"/>
</dbReference>
<evidence type="ECO:0000256" key="2">
    <source>
        <dbReference type="ARBA" id="ARBA00008972"/>
    </source>
</evidence>
<dbReference type="FunFam" id="2.10.25.10:FF:000010">
    <property type="entry name" value="Pro-epidermal growth factor"/>
    <property type="match status" value="2"/>
</dbReference>
<accession>A0A8U7NSE7</accession>
<dbReference type="Pfam" id="PF07645">
    <property type="entry name" value="EGF_CA"/>
    <property type="match status" value="32"/>
</dbReference>
<gene>
    <name evidence="12" type="primary">LOC116435982</name>
</gene>
<dbReference type="PROSITE" id="PS50026">
    <property type="entry name" value="EGF_3"/>
    <property type="match status" value="32"/>
</dbReference>
<dbReference type="InterPro" id="IPR009030">
    <property type="entry name" value="Growth_fac_rcpt_cys_sf"/>
</dbReference>
<name>A0A8U7NSE7_CORMO</name>